<sequence>MDRNTKGLTQLLFEFTVSKGGSSKVSVKMPTEYECVTTTPKFKRRKVLVVQHFPPGCGRGASTDLGLNRQITIDQGSGDYEYLVLQVV</sequence>
<gene>
    <name evidence="1" type="ORF">J1N35_011437</name>
</gene>
<dbReference type="OrthoDB" id="1010903at2759"/>
<comment type="caution">
    <text evidence="1">The sequence shown here is derived from an EMBL/GenBank/DDBJ whole genome shotgun (WGS) entry which is preliminary data.</text>
</comment>
<keyword evidence="2" id="KW-1185">Reference proteome</keyword>
<accession>A0A9D4ADA1</accession>
<proteinExistence type="predicted"/>
<dbReference type="EMBL" id="JAIQCV010000004">
    <property type="protein sequence ID" value="KAH1107669.1"/>
    <property type="molecule type" value="Genomic_DNA"/>
</dbReference>
<organism evidence="1 2">
    <name type="scientific">Gossypium stocksii</name>
    <dbReference type="NCBI Taxonomy" id="47602"/>
    <lineage>
        <taxon>Eukaryota</taxon>
        <taxon>Viridiplantae</taxon>
        <taxon>Streptophyta</taxon>
        <taxon>Embryophyta</taxon>
        <taxon>Tracheophyta</taxon>
        <taxon>Spermatophyta</taxon>
        <taxon>Magnoliopsida</taxon>
        <taxon>eudicotyledons</taxon>
        <taxon>Gunneridae</taxon>
        <taxon>Pentapetalae</taxon>
        <taxon>rosids</taxon>
        <taxon>malvids</taxon>
        <taxon>Malvales</taxon>
        <taxon>Malvaceae</taxon>
        <taxon>Malvoideae</taxon>
        <taxon>Gossypium</taxon>
    </lineage>
</organism>
<dbReference type="Proteomes" id="UP000828251">
    <property type="component" value="Unassembled WGS sequence"/>
</dbReference>
<feature type="non-terminal residue" evidence="1">
    <location>
        <position position="88"/>
    </location>
</feature>
<dbReference type="AlphaFoldDB" id="A0A9D4ADA1"/>
<reference evidence="1 2" key="1">
    <citation type="journal article" date="2021" name="Plant Biotechnol. J.">
        <title>Multi-omics assisted identification of the key and species-specific regulatory components of drought-tolerant mechanisms in Gossypium stocksii.</title>
        <authorList>
            <person name="Yu D."/>
            <person name="Ke L."/>
            <person name="Zhang D."/>
            <person name="Wu Y."/>
            <person name="Sun Y."/>
            <person name="Mei J."/>
            <person name="Sun J."/>
            <person name="Sun Y."/>
        </authorList>
    </citation>
    <scope>NUCLEOTIDE SEQUENCE [LARGE SCALE GENOMIC DNA]</scope>
    <source>
        <strain evidence="2">cv. E1</strain>
        <tissue evidence="1">Leaf</tissue>
    </source>
</reference>
<evidence type="ECO:0000313" key="1">
    <source>
        <dbReference type="EMBL" id="KAH1107669.1"/>
    </source>
</evidence>
<evidence type="ECO:0000313" key="2">
    <source>
        <dbReference type="Proteomes" id="UP000828251"/>
    </source>
</evidence>
<protein>
    <submittedName>
        <fullName evidence="1">Uncharacterized protein</fullName>
    </submittedName>
</protein>
<name>A0A9D4ADA1_9ROSI</name>